<sequence length="150" mass="15634">MESDTAKIILFYILTSPKRHPSVLTGKPGSNTSSTRIGVLQVAAQITAANLNATKNDSIANGSDYNKARFNATDTAGTLVAGQTVTFTATTAAAGTFHVVTPGINEGTGMASSIAYINARFSSFSMLIQSIMTRTCDEHSVLPATVTGKD</sequence>
<dbReference type="InterPro" id="IPR013783">
    <property type="entry name" value="Ig-like_fold"/>
</dbReference>
<comment type="caution">
    <text evidence="3">The sequence shown here is derived from an EMBL/GenBank/DDBJ whole genome shotgun (WGS) entry which is preliminary data.</text>
</comment>
<dbReference type="EMBL" id="SJOI01000001">
    <property type="protein sequence ID" value="TCL04664.1"/>
    <property type="molecule type" value="Genomic_DNA"/>
</dbReference>
<dbReference type="SUPFAM" id="SSF49373">
    <property type="entry name" value="Invasin/intimin cell-adhesion fragments"/>
    <property type="match status" value="1"/>
</dbReference>
<dbReference type="AlphaFoldDB" id="A0A4R1NB53"/>
<gene>
    <name evidence="3" type="ORF">EZJ58_2795</name>
</gene>
<organism evidence="3 4">
    <name type="scientific">Sodalis ligni</name>
    <dbReference type="NCBI Taxonomy" id="2697027"/>
    <lineage>
        <taxon>Bacteria</taxon>
        <taxon>Pseudomonadati</taxon>
        <taxon>Pseudomonadota</taxon>
        <taxon>Gammaproteobacteria</taxon>
        <taxon>Enterobacterales</taxon>
        <taxon>Bruguierivoracaceae</taxon>
        <taxon>Sodalis</taxon>
    </lineage>
</organism>
<accession>A0A4R1NB53</accession>
<evidence type="ECO:0000313" key="4">
    <source>
        <dbReference type="Proteomes" id="UP000294555"/>
    </source>
</evidence>
<name>A0A4R1NB53_9GAMM</name>
<comment type="similarity">
    <text evidence="1">Belongs to the intimin/invasin family.</text>
</comment>
<evidence type="ECO:0000313" key="3">
    <source>
        <dbReference type="EMBL" id="TCL04664.1"/>
    </source>
</evidence>
<evidence type="ECO:0000256" key="1">
    <source>
        <dbReference type="ARBA" id="ARBA00010116"/>
    </source>
</evidence>
<proteinExistence type="inferred from homology"/>
<evidence type="ECO:0000259" key="2">
    <source>
        <dbReference type="Pfam" id="PF02369"/>
    </source>
</evidence>
<dbReference type="Pfam" id="PF02369">
    <property type="entry name" value="Big_1"/>
    <property type="match status" value="1"/>
</dbReference>
<reference evidence="3 4" key="1">
    <citation type="submission" date="2019-02" db="EMBL/GenBank/DDBJ databases">
        <title>Investigation of anaerobic lignin degradation for improved lignocellulosic biofuels.</title>
        <authorList>
            <person name="Deangelis K."/>
        </authorList>
    </citation>
    <scope>NUCLEOTIDE SEQUENCE [LARGE SCALE GENOMIC DNA]</scope>
    <source>
        <strain evidence="3 4">159R</strain>
    </source>
</reference>
<feature type="domain" description="Big-1" evidence="2">
    <location>
        <begin position="49"/>
        <end position="109"/>
    </location>
</feature>
<dbReference type="RefSeq" id="WP_132923435.1">
    <property type="nucleotide sequence ID" value="NZ_SJOI01000001.1"/>
</dbReference>
<dbReference type="InterPro" id="IPR008964">
    <property type="entry name" value="Invasin/intimin_cell_adhesion"/>
</dbReference>
<dbReference type="Proteomes" id="UP000294555">
    <property type="component" value="Unassembled WGS sequence"/>
</dbReference>
<protein>
    <recommendedName>
        <fullName evidence="2">Big-1 domain-containing protein</fullName>
    </recommendedName>
</protein>
<keyword evidence="4" id="KW-1185">Reference proteome</keyword>
<dbReference type="Gene3D" id="2.60.40.10">
    <property type="entry name" value="Immunoglobulins"/>
    <property type="match status" value="1"/>
</dbReference>
<dbReference type="InterPro" id="IPR003344">
    <property type="entry name" value="Big_1_dom"/>
</dbReference>